<keyword evidence="2" id="KW-1185">Reference proteome</keyword>
<proteinExistence type="predicted"/>
<accession>A0ABP9YN57</accession>
<dbReference type="EMBL" id="BAABUK010000003">
    <property type="protein sequence ID" value="GAA5808290.1"/>
    <property type="molecule type" value="Genomic_DNA"/>
</dbReference>
<sequence length="159" mass="18537">MTTISMVPNNNNDGSCLVSSRKRKRRAELHVRFCTQPEVIVYTYSQSDYDRSGLFPDAKNEDQQKQQFIFRLSINFVQNQPEIIEQPPLFKKKSKFNNNNQRPKLSIDTSNLHGPLYFTNMTTNHQKKKEIIIEEDETNAIDLVTKENTRRNSLPLVSC</sequence>
<evidence type="ECO:0000313" key="2">
    <source>
        <dbReference type="Proteomes" id="UP001473302"/>
    </source>
</evidence>
<name>A0ABP9YN57_9FUNG</name>
<evidence type="ECO:0000313" key="1">
    <source>
        <dbReference type="EMBL" id="GAA5808290.1"/>
    </source>
</evidence>
<gene>
    <name evidence="1" type="ORF">MFLAVUS_001680</name>
</gene>
<organism evidence="1 2">
    <name type="scientific">Mucor flavus</name>
    <dbReference type="NCBI Taxonomy" id="439312"/>
    <lineage>
        <taxon>Eukaryota</taxon>
        <taxon>Fungi</taxon>
        <taxon>Fungi incertae sedis</taxon>
        <taxon>Mucoromycota</taxon>
        <taxon>Mucoromycotina</taxon>
        <taxon>Mucoromycetes</taxon>
        <taxon>Mucorales</taxon>
        <taxon>Mucorineae</taxon>
        <taxon>Mucoraceae</taxon>
        <taxon>Mucor</taxon>
    </lineage>
</organism>
<protein>
    <submittedName>
        <fullName evidence="1">Uncharacterized protein</fullName>
    </submittedName>
</protein>
<comment type="caution">
    <text evidence="1">The sequence shown here is derived from an EMBL/GenBank/DDBJ whole genome shotgun (WGS) entry which is preliminary data.</text>
</comment>
<reference evidence="1 2" key="1">
    <citation type="submission" date="2024-04" db="EMBL/GenBank/DDBJ databases">
        <title>genome sequences of Mucor flavus KT1a and Helicostylum pulchrum KT1b strains isolated from the surface of a dry-aged beef.</title>
        <authorList>
            <person name="Toyotome T."/>
            <person name="Hosono M."/>
            <person name="Torimaru M."/>
            <person name="Fukuda K."/>
            <person name="Mikami N."/>
        </authorList>
    </citation>
    <scope>NUCLEOTIDE SEQUENCE [LARGE SCALE GENOMIC DNA]</scope>
    <source>
        <strain evidence="1 2">KT1a</strain>
    </source>
</reference>
<dbReference type="Proteomes" id="UP001473302">
    <property type="component" value="Unassembled WGS sequence"/>
</dbReference>